<name>A0A4R0XA58_9BURK</name>
<organism evidence="1 2">
    <name type="scientific">Paraburkholderia steynii</name>
    <dbReference type="NCBI Taxonomy" id="1245441"/>
    <lineage>
        <taxon>Bacteria</taxon>
        <taxon>Pseudomonadati</taxon>
        <taxon>Pseudomonadota</taxon>
        <taxon>Betaproteobacteria</taxon>
        <taxon>Burkholderiales</taxon>
        <taxon>Burkholderiaceae</taxon>
        <taxon>Paraburkholderia</taxon>
    </lineage>
</organism>
<proteinExistence type="predicted"/>
<gene>
    <name evidence="1" type="ORF">BZM27_53535</name>
</gene>
<evidence type="ECO:0000313" key="1">
    <source>
        <dbReference type="EMBL" id="TCG02751.1"/>
    </source>
</evidence>
<reference evidence="1 2" key="1">
    <citation type="submission" date="2017-02" db="EMBL/GenBank/DDBJ databases">
        <title>Paraburkholderia sophoroidis sp. nov. and Paraburkholderia steynii sp. nov. rhizobial symbionts of the fynbos legume Hypocalyptus sophoroides.</title>
        <authorList>
            <person name="Steenkamp E.T."/>
            <person name="Beukes C.W."/>
            <person name="Van Zyl E."/>
            <person name="Avontuur J."/>
            <person name="Chan W.Y."/>
            <person name="Hassen A."/>
            <person name="Palmer M."/>
            <person name="Mthombeni L."/>
            <person name="Phalane F."/>
            <person name="Sereme K."/>
            <person name="Venter S.N."/>
        </authorList>
    </citation>
    <scope>NUCLEOTIDE SEQUENCE [LARGE SCALE GENOMIC DNA]</scope>
    <source>
        <strain evidence="1 2">HC1.1ba</strain>
    </source>
</reference>
<protein>
    <submittedName>
        <fullName evidence="1">Uncharacterized protein</fullName>
    </submittedName>
</protein>
<comment type="caution">
    <text evidence="1">The sequence shown here is derived from an EMBL/GenBank/DDBJ whole genome shotgun (WGS) entry which is preliminary data.</text>
</comment>
<dbReference type="AlphaFoldDB" id="A0A4R0XA58"/>
<accession>A0A4R0XA58</accession>
<keyword evidence="2" id="KW-1185">Reference proteome</keyword>
<sequence length="80" mass="8629">MSGYFFRLGKSVAESAFAAFCDEDLAINDNMAPVRRTAIVLPNAAAANAVPLTGRTDDPVSETGHNREQLILVSRIETPH</sequence>
<evidence type="ECO:0000313" key="2">
    <source>
        <dbReference type="Proteomes" id="UP000294200"/>
    </source>
</evidence>
<dbReference type="Proteomes" id="UP000294200">
    <property type="component" value="Unassembled WGS sequence"/>
</dbReference>
<dbReference type="EMBL" id="MWML01000786">
    <property type="protein sequence ID" value="TCG02751.1"/>
    <property type="molecule type" value="Genomic_DNA"/>
</dbReference>